<dbReference type="CDD" id="cd06581">
    <property type="entry name" value="TM_PBP1_LivM_like"/>
    <property type="match status" value="1"/>
</dbReference>
<evidence type="ECO:0000256" key="5">
    <source>
        <dbReference type="ARBA" id="ARBA00023136"/>
    </source>
</evidence>
<keyword evidence="3 6" id="KW-0812">Transmembrane</keyword>
<comment type="subcellular location">
    <subcellularLocation>
        <location evidence="1">Cell membrane</location>
        <topology evidence="1">Multi-pass membrane protein</topology>
    </subcellularLocation>
</comment>
<evidence type="ECO:0000313" key="8">
    <source>
        <dbReference type="Proteomes" id="UP001595528"/>
    </source>
</evidence>
<dbReference type="PANTHER" id="PTHR30482:SF20">
    <property type="entry name" value="HIGH-AFFINITY BRANCHED-CHAIN AMINO ACID TRANSPORT SYSTEM PERMEASE PROTEIN LIVM"/>
    <property type="match status" value="1"/>
</dbReference>
<evidence type="ECO:0000256" key="3">
    <source>
        <dbReference type="ARBA" id="ARBA00022692"/>
    </source>
</evidence>
<organism evidence="7 8">
    <name type="scientific">Marinibaculum pumilum</name>
    <dbReference type="NCBI Taxonomy" id="1766165"/>
    <lineage>
        <taxon>Bacteria</taxon>
        <taxon>Pseudomonadati</taxon>
        <taxon>Pseudomonadota</taxon>
        <taxon>Alphaproteobacteria</taxon>
        <taxon>Rhodospirillales</taxon>
        <taxon>Rhodospirillaceae</taxon>
        <taxon>Marinibaculum</taxon>
    </lineage>
</organism>
<evidence type="ECO:0000256" key="2">
    <source>
        <dbReference type="ARBA" id="ARBA00022475"/>
    </source>
</evidence>
<accession>A0ABV7L054</accession>
<feature type="transmembrane region" description="Helical" evidence="6">
    <location>
        <begin position="228"/>
        <end position="244"/>
    </location>
</feature>
<feature type="transmembrane region" description="Helical" evidence="6">
    <location>
        <begin position="105"/>
        <end position="124"/>
    </location>
</feature>
<proteinExistence type="predicted"/>
<reference evidence="8" key="1">
    <citation type="journal article" date="2019" name="Int. J. Syst. Evol. Microbiol.">
        <title>The Global Catalogue of Microorganisms (GCM) 10K type strain sequencing project: providing services to taxonomists for standard genome sequencing and annotation.</title>
        <authorList>
            <consortium name="The Broad Institute Genomics Platform"/>
            <consortium name="The Broad Institute Genome Sequencing Center for Infectious Disease"/>
            <person name="Wu L."/>
            <person name="Ma J."/>
        </authorList>
    </citation>
    <scope>NUCLEOTIDE SEQUENCE [LARGE SCALE GENOMIC DNA]</scope>
    <source>
        <strain evidence="8">KCTC 42964</strain>
    </source>
</reference>
<dbReference type="Pfam" id="PF02653">
    <property type="entry name" value="BPD_transp_2"/>
    <property type="match status" value="1"/>
</dbReference>
<gene>
    <name evidence="7" type="ORF">ACFOGJ_11185</name>
</gene>
<feature type="transmembrane region" description="Helical" evidence="6">
    <location>
        <begin position="275"/>
        <end position="297"/>
    </location>
</feature>
<keyword evidence="8" id="KW-1185">Reference proteome</keyword>
<keyword evidence="4 6" id="KW-1133">Transmembrane helix</keyword>
<comment type="caution">
    <text evidence="7">The sequence shown here is derived from an EMBL/GenBank/DDBJ whole genome shotgun (WGS) entry which is preliminary data.</text>
</comment>
<sequence length="311" mass="33456">MAAAGAVVLLAVLPLLGVSNYVAGVGVTVFVFIVAALSLNVVYGLLGLLSLAHTAFWGIGGYFTAVTVVDLGWSFWLALPAGGLFAGLVALVIGYPALRLNRHSFVVVTLVFSLLTFLVARDWMSVTRGPMGMPGLPPPVFFGVPIDGPTGFYYLALAFLVATLALFYAFFTSRIAATMRAISQNEPLVRSQGINPTPYKLLGFFISAVFTGMAGAILVFHVRIIDPLIFDFFYMQAFLIMVIVGGRGSFWGVLAAGAAMSLLPELLRVSGDLRMVVYGLILLAVVSVAPAGFAGWLRERRNRRLRLELRQ</sequence>
<evidence type="ECO:0000313" key="7">
    <source>
        <dbReference type="EMBL" id="MFC3227799.1"/>
    </source>
</evidence>
<dbReference type="InterPro" id="IPR001851">
    <property type="entry name" value="ABC_transp_permease"/>
</dbReference>
<evidence type="ECO:0000256" key="6">
    <source>
        <dbReference type="SAM" id="Phobius"/>
    </source>
</evidence>
<evidence type="ECO:0000256" key="1">
    <source>
        <dbReference type="ARBA" id="ARBA00004651"/>
    </source>
</evidence>
<keyword evidence="2" id="KW-1003">Cell membrane</keyword>
<dbReference type="RefSeq" id="WP_379900280.1">
    <property type="nucleotide sequence ID" value="NZ_JBHRTR010000025.1"/>
</dbReference>
<name>A0ABV7L054_9PROT</name>
<dbReference type="InterPro" id="IPR043428">
    <property type="entry name" value="LivM-like"/>
</dbReference>
<keyword evidence="5 6" id="KW-0472">Membrane</keyword>
<feature type="transmembrane region" description="Helical" evidence="6">
    <location>
        <begin position="81"/>
        <end position="98"/>
    </location>
</feature>
<protein>
    <submittedName>
        <fullName evidence="7">Branched-chain amino acid ABC transporter permease</fullName>
    </submittedName>
</protein>
<dbReference type="EMBL" id="JBHRTR010000025">
    <property type="protein sequence ID" value="MFC3227799.1"/>
    <property type="molecule type" value="Genomic_DNA"/>
</dbReference>
<feature type="transmembrane region" description="Helical" evidence="6">
    <location>
        <begin position="151"/>
        <end position="171"/>
    </location>
</feature>
<dbReference type="Proteomes" id="UP001595528">
    <property type="component" value="Unassembled WGS sequence"/>
</dbReference>
<dbReference type="PANTHER" id="PTHR30482">
    <property type="entry name" value="HIGH-AFFINITY BRANCHED-CHAIN AMINO ACID TRANSPORT SYSTEM PERMEASE"/>
    <property type="match status" value="1"/>
</dbReference>
<evidence type="ECO:0000256" key="4">
    <source>
        <dbReference type="ARBA" id="ARBA00022989"/>
    </source>
</evidence>
<feature type="transmembrane region" description="Helical" evidence="6">
    <location>
        <begin position="201"/>
        <end position="222"/>
    </location>
</feature>